<evidence type="ECO:0000256" key="2">
    <source>
        <dbReference type="SAM" id="Phobius"/>
    </source>
</evidence>
<protein>
    <submittedName>
        <fullName evidence="4">Zinc-ribbon domain-containing protein</fullName>
    </submittedName>
</protein>
<feature type="region of interest" description="Disordered" evidence="1">
    <location>
        <begin position="144"/>
        <end position="167"/>
    </location>
</feature>
<keyword evidence="2" id="KW-0812">Transmembrane</keyword>
<feature type="compositionally biased region" description="Basic and acidic residues" evidence="1">
    <location>
        <begin position="157"/>
        <end position="167"/>
    </location>
</feature>
<keyword evidence="2" id="KW-1133">Transmembrane helix</keyword>
<evidence type="ECO:0000256" key="1">
    <source>
        <dbReference type="SAM" id="MobiDB-lite"/>
    </source>
</evidence>
<reference evidence="4 5" key="1">
    <citation type="submission" date="2024-09" db="EMBL/GenBank/DDBJ databases">
        <authorList>
            <person name="Sun Q."/>
            <person name="Mori K."/>
        </authorList>
    </citation>
    <scope>NUCLEOTIDE SEQUENCE [LARGE SCALE GENOMIC DNA]</scope>
    <source>
        <strain evidence="4 5">CCM 7904</strain>
    </source>
</reference>
<proteinExistence type="predicted"/>
<name>A0ABV6CGD8_9RHOB</name>
<dbReference type="InterPro" id="IPR011723">
    <property type="entry name" value="Znf/thioredoxin_put"/>
</dbReference>
<dbReference type="Pfam" id="PF13717">
    <property type="entry name" value="Zn_ribbon_4"/>
    <property type="match status" value="1"/>
</dbReference>
<feature type="transmembrane region" description="Helical" evidence="2">
    <location>
        <begin position="170"/>
        <end position="193"/>
    </location>
</feature>
<sequence>MGEINLICPGCKAEYVLPDDALPVAGREVECSSCGLVWEARRSEAAGPLDLGSFTRPTPPPAPSASRRLAPEVLDILREEVEHERRLRNGEAPLSAEAAVPQPEGDWPATTVVVPTSATRAVRTGPKPPVPLTPAANASPAVIRHKPAAQPAPVPRAPERPRESGRDRSGGYVLGFGLMVMLAAACVAIYVLAPQVPDEGGIGERLVQIREGLDRIRLWLDIQAARLTG</sequence>
<dbReference type="RefSeq" id="WP_265505312.1">
    <property type="nucleotide sequence ID" value="NZ_JAOTBE010000001.1"/>
</dbReference>
<dbReference type="EMBL" id="JBHLWQ010000055">
    <property type="protein sequence ID" value="MFC0199788.1"/>
    <property type="molecule type" value="Genomic_DNA"/>
</dbReference>
<keyword evidence="2" id="KW-0472">Membrane</keyword>
<dbReference type="Proteomes" id="UP001589795">
    <property type="component" value="Unassembled WGS sequence"/>
</dbReference>
<comment type="caution">
    <text evidence="4">The sequence shown here is derived from an EMBL/GenBank/DDBJ whole genome shotgun (WGS) entry which is preliminary data.</text>
</comment>
<organism evidence="4 5">
    <name type="scientific">Paracoccus rhizosphaerae</name>
    <dbReference type="NCBI Taxonomy" id="1133347"/>
    <lineage>
        <taxon>Bacteria</taxon>
        <taxon>Pseudomonadati</taxon>
        <taxon>Pseudomonadota</taxon>
        <taxon>Alphaproteobacteria</taxon>
        <taxon>Rhodobacterales</taxon>
        <taxon>Paracoccaceae</taxon>
        <taxon>Paracoccus</taxon>
    </lineage>
</organism>
<evidence type="ECO:0000259" key="3">
    <source>
        <dbReference type="Pfam" id="PF13717"/>
    </source>
</evidence>
<dbReference type="NCBIfam" id="TIGR02098">
    <property type="entry name" value="MJ0042_CXXC"/>
    <property type="match status" value="1"/>
</dbReference>
<gene>
    <name evidence="4" type="ORF">ACFFIZ_05525</name>
</gene>
<evidence type="ECO:0000313" key="5">
    <source>
        <dbReference type="Proteomes" id="UP001589795"/>
    </source>
</evidence>
<accession>A0ABV6CGD8</accession>
<keyword evidence="5" id="KW-1185">Reference proteome</keyword>
<evidence type="ECO:0000313" key="4">
    <source>
        <dbReference type="EMBL" id="MFC0199788.1"/>
    </source>
</evidence>
<feature type="domain" description="Zinc finger/thioredoxin putative" evidence="3">
    <location>
        <begin position="7"/>
        <end position="38"/>
    </location>
</feature>